<gene>
    <name evidence="4" type="ORF">MENT_LOCUS35368</name>
</gene>
<feature type="transmembrane region" description="Helical" evidence="1">
    <location>
        <begin position="292"/>
        <end position="313"/>
    </location>
</feature>
<sequence>MYNTLILYSTILLTFTRPLKTESTENSSLISEQIASDLHENNENEETSTTASQNVFTFVKRFQIVCCMDGIPQLSHPELVRNFKIDKSMSYVIADHKEYGQSVNLNSDENCRLFKGSFMLPQSIFGIPVELSYASHVICRCPERTPGHALDRSCRRLPKCQNNGFRSLLDPRRCFCLEPFFGERCEKFCDRGRRVHGPDGIDYCSCTSFYRGEECKEPICLNGGRPLLDGCVCKPHFFGPHCEFDGNLTHRFAFESNIGDTETGRAGGVSSRFRQRFENFEHGSEVFSTRDVSGTVFSLVMIIVLVLSMYLLMKHRMQVQNRYLNNRRTDLLGACNFPPGLDNNVNGGSSEVMSSRHVQLPQRDGYNRHERIESFGNGEPVASGRSSLPPFMRSLGPFFTTGDGGPPPYTPQNQRVRRSRNDVFPPLPSYEDATKLPVTGGELQLENEQDLQNQERQGQVEELCNTEMTNEAQIEHENIRTQLQTEGIIEEPINEERAQEMNENRLTSNGSTHQTETQNRMVSENKNICIIEKNSVLNGNENLTYTYTICQFSKENEK</sequence>
<dbReference type="EMBL" id="CAJEWN010000456">
    <property type="protein sequence ID" value="CAD2183102.1"/>
    <property type="molecule type" value="Genomic_DNA"/>
</dbReference>
<keyword evidence="1" id="KW-0472">Membrane</keyword>
<dbReference type="InterPro" id="IPR000742">
    <property type="entry name" value="EGF"/>
</dbReference>
<keyword evidence="1" id="KW-0812">Transmembrane</keyword>
<feature type="signal peptide" evidence="2">
    <location>
        <begin position="1"/>
        <end position="21"/>
    </location>
</feature>
<comment type="caution">
    <text evidence="4">The sequence shown here is derived from an EMBL/GenBank/DDBJ whole genome shotgun (WGS) entry which is preliminary data.</text>
</comment>
<keyword evidence="2" id="KW-0732">Signal</keyword>
<protein>
    <recommendedName>
        <fullName evidence="3">EGF-like domain-containing protein</fullName>
    </recommendedName>
</protein>
<accession>A0A6V7W7T2</accession>
<feature type="domain" description="EGF-like" evidence="3">
    <location>
        <begin position="231"/>
        <end position="242"/>
    </location>
</feature>
<keyword evidence="1" id="KW-1133">Transmembrane helix</keyword>
<feature type="chain" id="PRO_5027616386" description="EGF-like domain-containing protein" evidence="2">
    <location>
        <begin position="22"/>
        <end position="558"/>
    </location>
</feature>
<evidence type="ECO:0000256" key="1">
    <source>
        <dbReference type="SAM" id="Phobius"/>
    </source>
</evidence>
<proteinExistence type="predicted"/>
<reference evidence="4 5" key="1">
    <citation type="submission" date="2020-08" db="EMBL/GenBank/DDBJ databases">
        <authorList>
            <person name="Koutsovoulos G."/>
            <person name="Danchin GJ E."/>
        </authorList>
    </citation>
    <scope>NUCLEOTIDE SEQUENCE [LARGE SCALE GENOMIC DNA]</scope>
</reference>
<evidence type="ECO:0000313" key="5">
    <source>
        <dbReference type="Proteomes" id="UP000580250"/>
    </source>
</evidence>
<dbReference type="OrthoDB" id="10266706at2759"/>
<dbReference type="AlphaFoldDB" id="A0A6V7W7T2"/>
<dbReference type="Proteomes" id="UP000580250">
    <property type="component" value="Unassembled WGS sequence"/>
</dbReference>
<dbReference type="PROSITE" id="PS00022">
    <property type="entry name" value="EGF_1"/>
    <property type="match status" value="2"/>
</dbReference>
<evidence type="ECO:0000313" key="4">
    <source>
        <dbReference type="EMBL" id="CAD2183102.1"/>
    </source>
</evidence>
<organism evidence="4 5">
    <name type="scientific">Meloidogyne enterolobii</name>
    <name type="common">Root-knot nematode worm</name>
    <name type="synonym">Meloidogyne mayaguensis</name>
    <dbReference type="NCBI Taxonomy" id="390850"/>
    <lineage>
        <taxon>Eukaryota</taxon>
        <taxon>Metazoa</taxon>
        <taxon>Ecdysozoa</taxon>
        <taxon>Nematoda</taxon>
        <taxon>Chromadorea</taxon>
        <taxon>Rhabditida</taxon>
        <taxon>Tylenchina</taxon>
        <taxon>Tylenchomorpha</taxon>
        <taxon>Tylenchoidea</taxon>
        <taxon>Meloidogynidae</taxon>
        <taxon>Meloidogyninae</taxon>
        <taxon>Meloidogyne</taxon>
    </lineage>
</organism>
<evidence type="ECO:0000259" key="3">
    <source>
        <dbReference type="PROSITE" id="PS00022"/>
    </source>
</evidence>
<evidence type="ECO:0000256" key="2">
    <source>
        <dbReference type="SAM" id="SignalP"/>
    </source>
</evidence>
<name>A0A6V7W7T2_MELEN</name>
<feature type="domain" description="EGF-like" evidence="3">
    <location>
        <begin position="174"/>
        <end position="185"/>
    </location>
</feature>